<dbReference type="InterPro" id="IPR002401">
    <property type="entry name" value="Cyt_P450_E_grp-I"/>
</dbReference>
<protein>
    <recommendedName>
        <fullName evidence="13">O-methylsterigmatocystin oxidoreductase</fullName>
    </recommendedName>
</protein>
<evidence type="ECO:0000256" key="5">
    <source>
        <dbReference type="ARBA" id="ARBA00022723"/>
    </source>
</evidence>
<evidence type="ECO:0000256" key="1">
    <source>
        <dbReference type="ARBA" id="ARBA00001971"/>
    </source>
</evidence>
<dbReference type="GO" id="GO:0020037">
    <property type="term" value="F:heme binding"/>
    <property type="evidence" value="ECO:0007669"/>
    <property type="project" value="InterPro"/>
</dbReference>
<keyword evidence="6 10" id="KW-0560">Oxidoreductase</keyword>
<dbReference type="Proteomes" id="UP000663827">
    <property type="component" value="Unassembled WGS sequence"/>
</dbReference>
<reference evidence="11" key="1">
    <citation type="submission" date="2021-01" db="EMBL/GenBank/DDBJ databases">
        <authorList>
            <person name="Kaushik A."/>
        </authorList>
    </citation>
    <scope>NUCLEOTIDE SEQUENCE</scope>
    <source>
        <strain evidence="11">AG5</strain>
    </source>
</reference>
<gene>
    <name evidence="11" type="ORF">RDB_LOCUS8087</name>
</gene>
<evidence type="ECO:0000256" key="2">
    <source>
        <dbReference type="ARBA" id="ARBA00005179"/>
    </source>
</evidence>
<proteinExistence type="inferred from homology"/>
<dbReference type="PRINTS" id="PR00385">
    <property type="entry name" value="P450"/>
</dbReference>
<dbReference type="Pfam" id="PF00067">
    <property type="entry name" value="p450"/>
    <property type="match status" value="2"/>
</dbReference>
<dbReference type="PANTHER" id="PTHR46300:SF7">
    <property type="entry name" value="P450, PUTATIVE (EUROFUNG)-RELATED"/>
    <property type="match status" value="1"/>
</dbReference>
<evidence type="ECO:0000256" key="9">
    <source>
        <dbReference type="PIRSR" id="PIRSR602401-1"/>
    </source>
</evidence>
<feature type="binding site" description="axial binding residue" evidence="9">
    <location>
        <position position="329"/>
    </location>
    <ligand>
        <name>heme</name>
        <dbReference type="ChEBI" id="CHEBI:30413"/>
    </ligand>
    <ligandPart>
        <name>Fe</name>
        <dbReference type="ChEBI" id="CHEBI:18248"/>
    </ligandPart>
</feature>
<dbReference type="EMBL" id="CAJNJQ010000175">
    <property type="protein sequence ID" value="CAE7061222.1"/>
    <property type="molecule type" value="Genomic_DNA"/>
</dbReference>
<dbReference type="InterPro" id="IPR001128">
    <property type="entry name" value="Cyt_P450"/>
</dbReference>
<comment type="caution">
    <text evidence="11">The sequence shown here is derived from an EMBL/GenBank/DDBJ whole genome shotgun (WGS) entry which is preliminary data.</text>
</comment>
<dbReference type="GO" id="GO:0016020">
    <property type="term" value="C:membrane"/>
    <property type="evidence" value="ECO:0007669"/>
    <property type="project" value="UniProtKB-SubCell"/>
</dbReference>
<evidence type="ECO:0000256" key="3">
    <source>
        <dbReference type="ARBA" id="ARBA00010617"/>
    </source>
</evidence>
<dbReference type="PROSITE" id="PS00086">
    <property type="entry name" value="CYTOCHROME_P450"/>
    <property type="match status" value="1"/>
</dbReference>
<sequence length="384" mass="43978">MMNKWLNVRAVTQFDKLLEHQTQRLLHRLLKTSTQSGAFEGVEHEFLFAMASTMLRLGYGYRLESEDDPFFTDAQLTFDRIVESMMFTNFYVNIFPALTYIPEWFPGTGWKRTGHEWRRHRWETLRALYEWTKRQVKAGTAEPSILKHLLEDDELIAGLTPEERDERLAELSVSLYGGGTETTSATLMKFVAAMVLNPDVHSKAQQEIDAIVGPLALPTMADRGRLPYIHNVCLELLRWHPVAPTGIPHVCTQDDTYKGYDIQKGTIMYVFVCWSRRTRITKFVDDNCHFKAISRNGDIYKNPDAFNPDRFVDLDVPHLPGFGWGRRKCPGMHFAESALFIMVSSLLASFTFTKKLDDEGKEIIPKIEGAANALSLWVDFTGIS</sequence>
<dbReference type="AlphaFoldDB" id="A0A8H3DSS7"/>
<dbReference type="GO" id="GO:0005506">
    <property type="term" value="F:iron ion binding"/>
    <property type="evidence" value="ECO:0007669"/>
    <property type="project" value="InterPro"/>
</dbReference>
<evidence type="ECO:0000256" key="7">
    <source>
        <dbReference type="ARBA" id="ARBA00023004"/>
    </source>
</evidence>
<evidence type="ECO:0000256" key="4">
    <source>
        <dbReference type="ARBA" id="ARBA00022617"/>
    </source>
</evidence>
<comment type="cofactor">
    <cofactor evidence="1 9">
        <name>heme</name>
        <dbReference type="ChEBI" id="CHEBI:30413"/>
    </cofactor>
</comment>
<accession>A0A8H3DSS7</accession>
<comment type="pathway">
    <text evidence="2">Secondary metabolite biosynthesis.</text>
</comment>
<evidence type="ECO:0000256" key="6">
    <source>
        <dbReference type="ARBA" id="ARBA00023002"/>
    </source>
</evidence>
<organism evidence="11 12">
    <name type="scientific">Rhizoctonia solani</name>
    <dbReference type="NCBI Taxonomy" id="456999"/>
    <lineage>
        <taxon>Eukaryota</taxon>
        <taxon>Fungi</taxon>
        <taxon>Dikarya</taxon>
        <taxon>Basidiomycota</taxon>
        <taxon>Agaricomycotina</taxon>
        <taxon>Agaricomycetes</taxon>
        <taxon>Cantharellales</taxon>
        <taxon>Ceratobasidiaceae</taxon>
        <taxon>Rhizoctonia</taxon>
    </lineage>
</organism>
<dbReference type="PANTHER" id="PTHR46300">
    <property type="entry name" value="P450, PUTATIVE (EUROFUNG)-RELATED-RELATED"/>
    <property type="match status" value="1"/>
</dbReference>
<dbReference type="PRINTS" id="PR00463">
    <property type="entry name" value="EP450I"/>
</dbReference>
<evidence type="ECO:0000256" key="8">
    <source>
        <dbReference type="ARBA" id="ARBA00023033"/>
    </source>
</evidence>
<dbReference type="Gene3D" id="1.10.630.10">
    <property type="entry name" value="Cytochrome P450"/>
    <property type="match status" value="1"/>
</dbReference>
<dbReference type="InterPro" id="IPR017972">
    <property type="entry name" value="Cyt_P450_CS"/>
</dbReference>
<dbReference type="InterPro" id="IPR050364">
    <property type="entry name" value="Cytochrome_P450_fung"/>
</dbReference>
<name>A0A8H3DSS7_9AGAM</name>
<keyword evidence="7 9" id="KW-0408">Iron</keyword>
<evidence type="ECO:0000256" key="10">
    <source>
        <dbReference type="RuleBase" id="RU000461"/>
    </source>
</evidence>
<dbReference type="GO" id="GO:0004497">
    <property type="term" value="F:monooxygenase activity"/>
    <property type="evidence" value="ECO:0007669"/>
    <property type="project" value="UniProtKB-KW"/>
</dbReference>
<evidence type="ECO:0000313" key="12">
    <source>
        <dbReference type="Proteomes" id="UP000663827"/>
    </source>
</evidence>
<evidence type="ECO:0008006" key="13">
    <source>
        <dbReference type="Google" id="ProtNLM"/>
    </source>
</evidence>
<dbReference type="GO" id="GO:0016705">
    <property type="term" value="F:oxidoreductase activity, acting on paired donors, with incorporation or reduction of molecular oxygen"/>
    <property type="evidence" value="ECO:0007669"/>
    <property type="project" value="InterPro"/>
</dbReference>
<evidence type="ECO:0000313" key="11">
    <source>
        <dbReference type="EMBL" id="CAE7061222.1"/>
    </source>
</evidence>
<comment type="similarity">
    <text evidence="3 10">Belongs to the cytochrome P450 family.</text>
</comment>
<keyword evidence="5 9" id="KW-0479">Metal-binding</keyword>
<keyword evidence="4 9" id="KW-0349">Heme</keyword>
<keyword evidence="8 10" id="KW-0503">Monooxygenase</keyword>
<dbReference type="InterPro" id="IPR036396">
    <property type="entry name" value="Cyt_P450_sf"/>
</dbReference>
<dbReference type="SUPFAM" id="SSF48264">
    <property type="entry name" value="Cytochrome P450"/>
    <property type="match status" value="1"/>
</dbReference>